<gene>
    <name evidence="2" type="ORF">EI42_00906</name>
</gene>
<proteinExistence type="predicted"/>
<accession>A0A326UFQ2</accession>
<name>A0A326UFQ2_THEHA</name>
<evidence type="ECO:0000313" key="3">
    <source>
        <dbReference type="Proteomes" id="UP000248806"/>
    </source>
</evidence>
<dbReference type="AlphaFoldDB" id="A0A326UFQ2"/>
<sequence>MKAVRTHVGRCDTCGEPAAYAQLLPGGRRFLFCEEHAPLLVKKQAKAAEDKDSAKK</sequence>
<dbReference type="Proteomes" id="UP000248806">
    <property type="component" value="Unassembled WGS sequence"/>
</dbReference>
<dbReference type="RefSeq" id="WP_170142346.1">
    <property type="nucleotide sequence ID" value="NZ_BIFX01000001.1"/>
</dbReference>
<organism evidence="2 3">
    <name type="scientific">Thermosporothrix hazakensis</name>
    <dbReference type="NCBI Taxonomy" id="644383"/>
    <lineage>
        <taxon>Bacteria</taxon>
        <taxon>Bacillati</taxon>
        <taxon>Chloroflexota</taxon>
        <taxon>Ktedonobacteria</taxon>
        <taxon>Ktedonobacterales</taxon>
        <taxon>Thermosporotrichaceae</taxon>
        <taxon>Thermosporothrix</taxon>
    </lineage>
</organism>
<feature type="domain" description="DUF7455" evidence="1">
    <location>
        <begin position="6"/>
        <end position="37"/>
    </location>
</feature>
<protein>
    <recommendedName>
        <fullName evidence="1">DUF7455 domain-containing protein</fullName>
    </recommendedName>
</protein>
<dbReference type="Pfam" id="PF24254">
    <property type="entry name" value="DUF7455"/>
    <property type="match status" value="1"/>
</dbReference>
<evidence type="ECO:0000313" key="2">
    <source>
        <dbReference type="EMBL" id="PZW36725.1"/>
    </source>
</evidence>
<dbReference type="EMBL" id="QKUF01000001">
    <property type="protein sequence ID" value="PZW36725.1"/>
    <property type="molecule type" value="Genomic_DNA"/>
</dbReference>
<dbReference type="InterPro" id="IPR055878">
    <property type="entry name" value="DUF7455"/>
</dbReference>
<reference evidence="2 3" key="1">
    <citation type="submission" date="2018-06" db="EMBL/GenBank/DDBJ databases">
        <title>Genomic Encyclopedia of Archaeal and Bacterial Type Strains, Phase II (KMG-II): from individual species to whole genera.</title>
        <authorList>
            <person name="Goeker M."/>
        </authorList>
    </citation>
    <scope>NUCLEOTIDE SEQUENCE [LARGE SCALE GENOMIC DNA]</scope>
    <source>
        <strain evidence="2 3">ATCC BAA-1881</strain>
    </source>
</reference>
<keyword evidence="3" id="KW-1185">Reference proteome</keyword>
<comment type="caution">
    <text evidence="2">The sequence shown here is derived from an EMBL/GenBank/DDBJ whole genome shotgun (WGS) entry which is preliminary data.</text>
</comment>
<evidence type="ECO:0000259" key="1">
    <source>
        <dbReference type="Pfam" id="PF24254"/>
    </source>
</evidence>